<evidence type="ECO:0000313" key="1">
    <source>
        <dbReference type="EMBL" id="OIT34828.1"/>
    </source>
</evidence>
<dbReference type="GO" id="GO:0008168">
    <property type="term" value="F:methyltransferase activity"/>
    <property type="evidence" value="ECO:0007669"/>
    <property type="project" value="UniProtKB-KW"/>
</dbReference>
<dbReference type="EMBL" id="MJEQ01000650">
    <property type="protein sequence ID" value="OIT34828.1"/>
    <property type="molecule type" value="Genomic_DNA"/>
</dbReference>
<name>A0A314KZF2_NICAT</name>
<comment type="caution">
    <text evidence="1">The sequence shown here is derived from an EMBL/GenBank/DDBJ whole genome shotgun (WGS) entry which is preliminary data.</text>
</comment>
<keyword evidence="2" id="KW-1185">Reference proteome</keyword>
<keyword evidence="1" id="KW-0808">Transferase</keyword>
<dbReference type="GO" id="GO:0032259">
    <property type="term" value="P:methylation"/>
    <property type="evidence" value="ECO:0007669"/>
    <property type="project" value="UniProtKB-KW"/>
</dbReference>
<sequence length="112" mass="12858">MAKTFQHTEKGKFQFKRSNEAYPTTGINGGPNGAIFKLDQVPNIVNISIGSKWEHGAAAGEREPVILKPDPILTGFHNRKMFMWNIRIPNRVTTFRPPERRFITKRCWNSAF</sequence>
<dbReference type="Gramene" id="OIT34828">
    <property type="protein sequence ID" value="OIT34828"/>
    <property type="gene ID" value="A4A49_23866"/>
</dbReference>
<reference evidence="1" key="1">
    <citation type="submission" date="2016-11" db="EMBL/GenBank/DDBJ databases">
        <title>The genome of Nicotiana attenuata.</title>
        <authorList>
            <person name="Xu S."/>
            <person name="Brockmoeller T."/>
            <person name="Gaquerel E."/>
            <person name="Navarro A."/>
            <person name="Kuhl H."/>
            <person name="Gase K."/>
            <person name="Ling Z."/>
            <person name="Zhou W."/>
            <person name="Kreitzer C."/>
            <person name="Stanke M."/>
            <person name="Tang H."/>
            <person name="Lyons E."/>
            <person name="Pandey P."/>
            <person name="Pandey S.P."/>
            <person name="Timmermann B."/>
            <person name="Baldwin I.T."/>
        </authorList>
    </citation>
    <scope>NUCLEOTIDE SEQUENCE [LARGE SCALE GENOMIC DNA]</scope>
    <source>
        <strain evidence="1">UT</strain>
    </source>
</reference>
<protein>
    <submittedName>
        <fullName evidence="1">Methyltransferase pmt16</fullName>
    </submittedName>
</protein>
<dbReference type="AlphaFoldDB" id="A0A314KZF2"/>
<organism evidence="1 2">
    <name type="scientific">Nicotiana attenuata</name>
    <name type="common">Coyote tobacco</name>
    <dbReference type="NCBI Taxonomy" id="49451"/>
    <lineage>
        <taxon>Eukaryota</taxon>
        <taxon>Viridiplantae</taxon>
        <taxon>Streptophyta</taxon>
        <taxon>Embryophyta</taxon>
        <taxon>Tracheophyta</taxon>
        <taxon>Spermatophyta</taxon>
        <taxon>Magnoliopsida</taxon>
        <taxon>eudicotyledons</taxon>
        <taxon>Gunneridae</taxon>
        <taxon>Pentapetalae</taxon>
        <taxon>asterids</taxon>
        <taxon>lamiids</taxon>
        <taxon>Solanales</taxon>
        <taxon>Solanaceae</taxon>
        <taxon>Nicotianoideae</taxon>
        <taxon>Nicotianeae</taxon>
        <taxon>Nicotiana</taxon>
    </lineage>
</organism>
<keyword evidence="1" id="KW-0489">Methyltransferase</keyword>
<evidence type="ECO:0000313" key="2">
    <source>
        <dbReference type="Proteomes" id="UP000187609"/>
    </source>
</evidence>
<proteinExistence type="predicted"/>
<dbReference type="Proteomes" id="UP000187609">
    <property type="component" value="Unassembled WGS sequence"/>
</dbReference>
<gene>
    <name evidence="1" type="ORF">A4A49_23866</name>
</gene>
<accession>A0A314KZF2</accession>